<dbReference type="InterPro" id="IPR009056">
    <property type="entry name" value="Cyt_c-like_dom"/>
</dbReference>
<dbReference type="Pfam" id="PF08305">
    <property type="entry name" value="NPCBM"/>
    <property type="match status" value="2"/>
</dbReference>
<comment type="caution">
    <text evidence="11">The sequence shown here is derived from an EMBL/GenBank/DDBJ whole genome shotgun (WGS) entry which is preliminary data.</text>
</comment>
<feature type="domain" description="PA14" evidence="10">
    <location>
        <begin position="1357"/>
        <end position="1506"/>
    </location>
</feature>
<gene>
    <name evidence="11" type="ORF">GCM10007932_56340</name>
</gene>
<dbReference type="GO" id="GO:0009055">
    <property type="term" value="F:electron transfer activity"/>
    <property type="evidence" value="ECO:0007669"/>
    <property type="project" value="InterPro"/>
</dbReference>
<dbReference type="InterPro" id="IPR032812">
    <property type="entry name" value="SbsA_Ig"/>
</dbReference>
<dbReference type="CDD" id="cd00146">
    <property type="entry name" value="PKD"/>
    <property type="match status" value="1"/>
</dbReference>
<dbReference type="InterPro" id="IPR037524">
    <property type="entry name" value="PA14/GLEYA"/>
</dbReference>
<evidence type="ECO:0000259" key="8">
    <source>
        <dbReference type="PROSITE" id="PS50093"/>
    </source>
</evidence>
<dbReference type="SUPFAM" id="SSF51004">
    <property type="entry name" value="C-terminal (heme d1) domain of cytochrome cd1-nitrite reductase"/>
    <property type="match status" value="2"/>
</dbReference>
<keyword evidence="4 5" id="KW-0408">Iron</keyword>
<dbReference type="PANTHER" id="PTHR47197">
    <property type="entry name" value="PROTEIN NIRF"/>
    <property type="match status" value="1"/>
</dbReference>
<dbReference type="SUPFAM" id="SSF46626">
    <property type="entry name" value="Cytochrome c"/>
    <property type="match status" value="2"/>
</dbReference>
<evidence type="ECO:0000313" key="12">
    <source>
        <dbReference type="Proteomes" id="UP001156690"/>
    </source>
</evidence>
<sequence length="1815" mass="194180">MKPLILSRWRATSKRLLSKYTHPLAYFALSVSLCSGASNAAQGPGLGNVTFSSSELFTQISTPSVDDTTNILPPDYPGRKHFGVNVMTMLNGYMIGVFAPDSGGGPGGWIALDVSNPRSIQLVKRVYEPDTSNAHRTGDGLRTADFREPHSFGLSENNLIAIQTGRGIEIWDWSDVNNPIQRSKLAISGVNFGDYNNVSWQLFWQAPYLYVSRGNAGLTIVNTSNVDNPTVVKTIPTNQLGNFNVGPVFAVGNEMFLSSMETTNGFSILNIDDPENPTLVKTHSRLPEKYYASCWDGKRAYFGARSAGDNLRIYDTTTDPISLLSESESGFVNLYCNLQDDRLMLGNQDDISVLNVSDINNISTIGTGSLDAIGSDTDHGQVFAFGNMIWVGNDHGSGSGLIAQQTNQDTVPPQIVRSMPASESTQVPVTTRIGLALSDSVLMESVNATTFKINKLGDNTPIQGIYSVNLGFVHFTPSQNLSTNQIYVVTIDGIQDFAENGMPYKQYLFSTGNIASHNATVSIPSTTQVGQSISVSASASPIDGGALEYSWSFGDGTPSTPFSSNSAASHVYSSLGHWSPIVTVRESNFSSTKSGLITAYHPTTSTPPSTASTIAKSGSRAFVVNEDNDTVTALSTNSPFNKLWETPVGDRPRTLAIAPNGDVWAVNQHSDSITVLSTQGSKIRDIALPRASQPYGIAFTPDNSAALVTLQASGQLLKLNPSTGAQVGSVTIGHSARGLAISADSDTAYVTRFISPQQQAEVVEVSINNLSVGQVISLVKDTTTIDGPDRSRGIPNYLNGITISPDGLRAWVPSNKANVDRGPFNESDENKTLTFETTIRAIVSQIDLNTNQELPNVQLDIDNRAQPKAIAFSALGDYAYIAVEGQNSVEIRDAYNLNRVNELANSGQAPIGLIKSGDHLFVHGFLSRSVVVYNVSNFESQQGDITRVAEVATVSNEALHPRVLAGKKIFHNAADARMTQDGYLSCASCHTGGDSDGRVWDFTDRGEGLRNTIPLLGRTGLGNGRVHWTANFDEIHDFENDIRFAFGGRGFIDDALFDDVKDPLGSPKAGKSDDLDNLSFYVSSLARFPQSPHRDANGNLTPQAQAGKQLFVDKGCAACHSGVYLTDMLRHDVGTIQASSGQGISQPLAGVGFDTPTLIGLWDSAPYFHNGQAATLNDVLQIGSQHSISNSAERAQLVAYLNQIEYEGPPIVVPEPPPAPKYDYLSDLSETSSDNAWGPFEKDRSNGESGSNDGGPIRLAGTTYSKGLGVHAYSEIIYDLTQKEYDQFSAFIGVDDEVGNRGSVVFEVYLDDVLSFQSGVLTGSSATDAVILPISATHSVLKLVVKDGGNGVGHDHADWADAKLREKGNAPSEIGLYYGEVAGNINTSTENPKTRLTTSLSETEDSIDGNTTEIYTGYIFDADGNISFKEYIDDKTRLWIDGTLVLSSDNWNDEVATGNLNLSAGWHAFELRISNGNGGSGPTSGIGFAFDPDGGTNWSHPEDPGDGSLFRTQDPTPSFQAGLYYGTVSGNINTNAANPKTSVTSTLSETEDSIAGNTTEIYTGYIFDADGNLSFKEYIDDKTRLWIDGTLVLSSDNWNDEVATGNLNLSAGWHAFELRISNGNGGSGPTSGIGFAFDPDGGTNWQHPQDPGDGSLFRTEQSIPATPTYVYVSDLAETSSSNGWGNMEKDRSNGEQGDSDGNTITIAGQSYSKGLGVHANSVITYQIPAGTYNQFSANIGVDDEVGNQGSVVFQVEVDGVQMFQSATLMGSSGAEQVNVSIPSNATSLTLKVNGAGDGIGHDHADWANARLRLSN</sequence>
<dbReference type="Gene3D" id="2.60.120.1060">
    <property type="entry name" value="NPCBM/NEW2 domain"/>
    <property type="match status" value="2"/>
</dbReference>
<evidence type="ECO:0000256" key="7">
    <source>
        <dbReference type="SAM" id="SignalP"/>
    </source>
</evidence>
<dbReference type="InterPro" id="IPR014755">
    <property type="entry name" value="Cu-Rt/internalin_Ig-like"/>
</dbReference>
<dbReference type="Pfam" id="PF21419">
    <property type="entry name" value="RoxA-like_Cyt-c"/>
    <property type="match status" value="1"/>
</dbReference>
<evidence type="ECO:0008006" key="13">
    <source>
        <dbReference type="Google" id="ProtNLM"/>
    </source>
</evidence>
<feature type="region of interest" description="Disordered" evidence="6">
    <location>
        <begin position="1681"/>
        <end position="1705"/>
    </location>
</feature>
<feature type="domain" description="PA14" evidence="10">
    <location>
        <begin position="1504"/>
        <end position="1653"/>
    </location>
</feature>
<dbReference type="PROSITE" id="PS50093">
    <property type="entry name" value="PKD"/>
    <property type="match status" value="1"/>
</dbReference>
<feature type="chain" id="PRO_5043484370" description="PKD domain-containing protein" evidence="7">
    <location>
        <begin position="41"/>
        <end position="1815"/>
    </location>
</feature>
<dbReference type="EMBL" id="BSNX01000075">
    <property type="protein sequence ID" value="GLQ76271.1"/>
    <property type="molecule type" value="Genomic_DNA"/>
</dbReference>
<dbReference type="Gene3D" id="1.10.760.10">
    <property type="entry name" value="Cytochrome c-like domain"/>
    <property type="match status" value="2"/>
</dbReference>
<dbReference type="Pfam" id="PF18911">
    <property type="entry name" value="PKD_4"/>
    <property type="match status" value="1"/>
</dbReference>
<dbReference type="InterPro" id="IPR038637">
    <property type="entry name" value="NPCBM_sf"/>
</dbReference>
<dbReference type="GO" id="GO:0046872">
    <property type="term" value="F:metal ion binding"/>
    <property type="evidence" value="ECO:0007669"/>
    <property type="project" value="UniProtKB-KW"/>
</dbReference>
<reference evidence="12" key="1">
    <citation type="journal article" date="2019" name="Int. J. Syst. Evol. Microbiol.">
        <title>The Global Catalogue of Microorganisms (GCM) 10K type strain sequencing project: providing services to taxonomists for standard genome sequencing and annotation.</title>
        <authorList>
            <consortium name="The Broad Institute Genomics Platform"/>
            <consortium name="The Broad Institute Genome Sequencing Center for Infectious Disease"/>
            <person name="Wu L."/>
            <person name="Ma J."/>
        </authorList>
    </citation>
    <scope>NUCLEOTIDE SEQUENCE [LARGE SCALE GENOMIC DNA]</scope>
    <source>
        <strain evidence="12">NBRC 15640</strain>
    </source>
</reference>
<evidence type="ECO:0000259" key="10">
    <source>
        <dbReference type="PROSITE" id="PS51820"/>
    </source>
</evidence>
<dbReference type="SUPFAM" id="SSF49299">
    <property type="entry name" value="PKD domain"/>
    <property type="match status" value="1"/>
</dbReference>
<evidence type="ECO:0000313" key="11">
    <source>
        <dbReference type="EMBL" id="GLQ76271.1"/>
    </source>
</evidence>
<dbReference type="InterPro" id="IPR011048">
    <property type="entry name" value="Haem_d1_sf"/>
</dbReference>
<dbReference type="PROSITE" id="PS51007">
    <property type="entry name" value="CYTC"/>
    <property type="match status" value="2"/>
</dbReference>
<feature type="signal peptide" evidence="7">
    <location>
        <begin position="1"/>
        <end position="40"/>
    </location>
</feature>
<dbReference type="InterPro" id="IPR022409">
    <property type="entry name" value="PKD/Chitinase_dom"/>
</dbReference>
<evidence type="ECO:0000256" key="1">
    <source>
        <dbReference type="ARBA" id="ARBA00022617"/>
    </source>
</evidence>
<evidence type="ECO:0000256" key="5">
    <source>
        <dbReference type="PROSITE-ProRule" id="PRU00433"/>
    </source>
</evidence>
<dbReference type="SMART" id="SM00776">
    <property type="entry name" value="NPCBM"/>
    <property type="match status" value="2"/>
</dbReference>
<name>A0AAV5P024_9VIBR</name>
<dbReference type="PROSITE" id="PS51820">
    <property type="entry name" value="PA14"/>
    <property type="match status" value="2"/>
</dbReference>
<accession>A0AAV5P024</accession>
<feature type="domain" description="Cytochrome c" evidence="9">
    <location>
        <begin position="1102"/>
        <end position="1205"/>
    </location>
</feature>
<evidence type="ECO:0000256" key="2">
    <source>
        <dbReference type="ARBA" id="ARBA00022723"/>
    </source>
</evidence>
<feature type="domain" description="PKD" evidence="8">
    <location>
        <begin position="516"/>
        <end position="584"/>
    </location>
</feature>
<dbReference type="InterPro" id="IPR013222">
    <property type="entry name" value="Glyco_hyd_98_carb-bd"/>
</dbReference>
<dbReference type="InterPro" id="IPR036909">
    <property type="entry name" value="Cyt_c-like_dom_sf"/>
</dbReference>
<dbReference type="Gene3D" id="2.60.40.1220">
    <property type="match status" value="1"/>
</dbReference>
<evidence type="ECO:0000256" key="6">
    <source>
        <dbReference type="SAM" id="MobiDB-lite"/>
    </source>
</evidence>
<dbReference type="Gene3D" id="2.130.10.10">
    <property type="entry name" value="YVTN repeat-like/Quinoprotein amine dehydrogenase"/>
    <property type="match status" value="1"/>
</dbReference>
<proteinExistence type="predicted"/>
<dbReference type="PANTHER" id="PTHR47197:SF3">
    <property type="entry name" value="DIHYDRO-HEME D1 DEHYDROGENASE"/>
    <property type="match status" value="1"/>
</dbReference>
<dbReference type="InterPro" id="IPR035986">
    <property type="entry name" value="PKD_dom_sf"/>
</dbReference>
<dbReference type="InterPro" id="IPR008979">
    <property type="entry name" value="Galactose-bd-like_sf"/>
</dbReference>
<organism evidence="11 12">
    <name type="scientific">Vibrio penaeicida</name>
    <dbReference type="NCBI Taxonomy" id="104609"/>
    <lineage>
        <taxon>Bacteria</taxon>
        <taxon>Pseudomonadati</taxon>
        <taxon>Pseudomonadota</taxon>
        <taxon>Gammaproteobacteria</taxon>
        <taxon>Vibrionales</taxon>
        <taxon>Vibrionaceae</taxon>
        <taxon>Vibrio</taxon>
    </lineage>
</organism>
<evidence type="ECO:0000256" key="4">
    <source>
        <dbReference type="ARBA" id="ARBA00023004"/>
    </source>
</evidence>
<feature type="compositionally biased region" description="Polar residues" evidence="6">
    <location>
        <begin position="1694"/>
        <end position="1705"/>
    </location>
</feature>
<dbReference type="GO" id="GO:0020037">
    <property type="term" value="F:heme binding"/>
    <property type="evidence" value="ECO:0007669"/>
    <property type="project" value="InterPro"/>
</dbReference>
<dbReference type="SMART" id="SM00089">
    <property type="entry name" value="PKD"/>
    <property type="match status" value="1"/>
</dbReference>
<dbReference type="InterPro" id="IPR013783">
    <property type="entry name" value="Ig-like_fold"/>
</dbReference>
<keyword evidence="12" id="KW-1185">Reference proteome</keyword>
<dbReference type="SUPFAM" id="SSF49785">
    <property type="entry name" value="Galactose-binding domain-like"/>
    <property type="match status" value="2"/>
</dbReference>
<dbReference type="Proteomes" id="UP001156690">
    <property type="component" value="Unassembled WGS sequence"/>
</dbReference>
<evidence type="ECO:0000256" key="3">
    <source>
        <dbReference type="ARBA" id="ARBA00022729"/>
    </source>
</evidence>
<keyword evidence="3 7" id="KW-0732">Signal</keyword>
<evidence type="ECO:0000259" key="9">
    <source>
        <dbReference type="PROSITE" id="PS51007"/>
    </source>
</evidence>
<keyword evidence="1 5" id="KW-0349">Heme</keyword>
<feature type="region of interest" description="Disordered" evidence="6">
    <location>
        <begin position="1235"/>
        <end position="1258"/>
    </location>
</feature>
<protein>
    <recommendedName>
        <fullName evidence="13">PKD domain-containing protein</fullName>
    </recommendedName>
</protein>
<dbReference type="RefSeq" id="WP_224055748.1">
    <property type="nucleotide sequence ID" value="NZ_AP025145.1"/>
</dbReference>
<dbReference type="Pfam" id="PF13205">
    <property type="entry name" value="Big_5"/>
    <property type="match status" value="1"/>
</dbReference>
<feature type="domain" description="Cytochrome c" evidence="9">
    <location>
        <begin position="961"/>
        <end position="1086"/>
    </location>
</feature>
<dbReference type="InterPro" id="IPR015943">
    <property type="entry name" value="WD40/YVTN_repeat-like_dom_sf"/>
</dbReference>
<dbReference type="InterPro" id="IPR051200">
    <property type="entry name" value="Host-pathogen_enzymatic-act"/>
</dbReference>
<keyword evidence="2 5" id="KW-0479">Metal-binding</keyword>
<dbReference type="InterPro" id="IPR000601">
    <property type="entry name" value="PKD_dom"/>
</dbReference>
<dbReference type="Gene3D" id="2.60.40.10">
    <property type="entry name" value="Immunoglobulins"/>
    <property type="match status" value="1"/>
</dbReference>